<dbReference type="EMBL" id="JBAMZM010000014">
    <property type="protein sequence ID" value="KAL0510054.1"/>
    <property type="molecule type" value="Genomic_DNA"/>
</dbReference>
<dbReference type="Proteomes" id="UP001443563">
    <property type="component" value="Unassembled WGS sequence"/>
</dbReference>
<sequence>MQKFTISYLRTYKDGGERSEPSISSRRQPRIVVISSVTVFHLRVPLTEITRLLALLWPSSALTAECGRYYRLYASHPHWPVNNDQQWSFSDVLQPCRFTNMLGLRVHHREGTCRREAEHPSNATISMSKGHYQLDRAGEGNFVAAGRPCTTVTRLASSCK</sequence>
<keyword evidence="2" id="KW-1185">Reference proteome</keyword>
<evidence type="ECO:0000313" key="1">
    <source>
        <dbReference type="EMBL" id="KAL0510054.1"/>
    </source>
</evidence>
<protein>
    <submittedName>
        <fullName evidence="1">Uncharacterized protein</fullName>
    </submittedName>
</protein>
<organism evidence="1 2">
    <name type="scientific">Leishmania shawi</name>
    <dbReference type="NCBI Taxonomy" id="5680"/>
    <lineage>
        <taxon>Eukaryota</taxon>
        <taxon>Discoba</taxon>
        <taxon>Euglenozoa</taxon>
        <taxon>Kinetoplastea</taxon>
        <taxon>Metakinetoplastina</taxon>
        <taxon>Trypanosomatida</taxon>
        <taxon>Trypanosomatidae</taxon>
        <taxon>Leishmaniinae</taxon>
        <taxon>Leishmania</taxon>
        <taxon>Leishmania guyanensis species complex</taxon>
    </lineage>
</organism>
<reference evidence="1 2" key="1">
    <citation type="submission" date="2024-02" db="EMBL/GenBank/DDBJ databases">
        <title>FIRST GENOME SEQUENCES OF Leishmania (Viannia) shawi, Leishmania (Viannia) lindenbergi AND Leishmania (Viannia) utingensis.</title>
        <authorList>
            <person name="Resadore F."/>
            <person name="Custodio M.G.F."/>
            <person name="Boite M.C."/>
            <person name="Cupolillo E."/>
            <person name="Ferreira G.E.M."/>
        </authorList>
    </citation>
    <scope>NUCLEOTIDE SEQUENCE [LARGE SCALE GENOMIC DNA]</scope>
    <source>
        <strain evidence="1 2">MCEB/BR/1984/M8408</strain>
    </source>
</reference>
<gene>
    <name evidence="1" type="ORF">Q4I29_002002</name>
</gene>
<evidence type="ECO:0000313" key="2">
    <source>
        <dbReference type="Proteomes" id="UP001443563"/>
    </source>
</evidence>
<name>A0ABR3EC42_9TRYP</name>
<comment type="caution">
    <text evidence="1">The sequence shown here is derived from an EMBL/GenBank/DDBJ whole genome shotgun (WGS) entry which is preliminary data.</text>
</comment>
<accession>A0ABR3EC42</accession>
<proteinExistence type="predicted"/>